<dbReference type="InterPro" id="IPR007527">
    <property type="entry name" value="Znf_SWIM"/>
</dbReference>
<evidence type="ECO:0000313" key="5">
    <source>
        <dbReference type="EMBL" id="KEF51925.1"/>
    </source>
</evidence>
<keyword evidence="1" id="KW-0862">Zinc</keyword>
<sequence>MRNPKNSRINAKGAVSKSTTKSAKSSRGRSATNEDTVEQQERLLQEAKVKSRRRRASSQNTPHKSTSKTATRLSQVASEHSTTLKASPKKVATDVGATEKRLRRFRSKPPASFDVKLLRARTQRMIVLGRRRSTTRSGAPAEDIDVVGSTGNVYTVHIGHETSCTCPDSIKGNECKHKVYALNTVLKAPAVLVYQLAFLSPELKQIFAKAPPIPTDNAGSSEEDDNQSGNRKPTEGECPICYMDLDPGHNKLVWCKSQCGHNLHKSCFDQWAASQRGQEVRCVYCRSPWQAESGDLKATKKTGKIGHDGYVNVADQFGMSRARDYSGYHQPWVRRQFGVGW</sequence>
<dbReference type="OrthoDB" id="2122982at2759"/>
<dbReference type="STRING" id="1182545.A0A072P8M9"/>
<name>A0A072P8M9_9EURO</name>
<evidence type="ECO:0000256" key="2">
    <source>
        <dbReference type="SAM" id="MobiDB-lite"/>
    </source>
</evidence>
<dbReference type="InterPro" id="IPR001841">
    <property type="entry name" value="Znf_RING"/>
</dbReference>
<evidence type="ECO:0000259" key="3">
    <source>
        <dbReference type="PROSITE" id="PS50089"/>
    </source>
</evidence>
<dbReference type="GO" id="GO:0008270">
    <property type="term" value="F:zinc ion binding"/>
    <property type="evidence" value="ECO:0007669"/>
    <property type="project" value="UniProtKB-KW"/>
</dbReference>
<accession>A0A072P8M9</accession>
<dbReference type="CDD" id="cd16494">
    <property type="entry name" value="RING-CH-C4HC3_ZSWM2"/>
    <property type="match status" value="1"/>
</dbReference>
<dbReference type="Pfam" id="PF13639">
    <property type="entry name" value="zf-RING_2"/>
    <property type="match status" value="1"/>
</dbReference>
<reference evidence="5 6" key="1">
    <citation type="submission" date="2013-03" db="EMBL/GenBank/DDBJ databases">
        <title>The Genome Sequence of Exophiala aquamarina CBS 119918.</title>
        <authorList>
            <consortium name="The Broad Institute Genomics Platform"/>
            <person name="Cuomo C."/>
            <person name="de Hoog S."/>
            <person name="Gorbushina A."/>
            <person name="Walker B."/>
            <person name="Young S.K."/>
            <person name="Zeng Q."/>
            <person name="Gargeya S."/>
            <person name="Fitzgerald M."/>
            <person name="Haas B."/>
            <person name="Abouelleil A."/>
            <person name="Allen A.W."/>
            <person name="Alvarado L."/>
            <person name="Arachchi H.M."/>
            <person name="Berlin A.M."/>
            <person name="Chapman S.B."/>
            <person name="Gainer-Dewar J."/>
            <person name="Goldberg J."/>
            <person name="Griggs A."/>
            <person name="Gujja S."/>
            <person name="Hansen M."/>
            <person name="Howarth C."/>
            <person name="Imamovic A."/>
            <person name="Ireland A."/>
            <person name="Larimer J."/>
            <person name="McCowan C."/>
            <person name="Murphy C."/>
            <person name="Pearson M."/>
            <person name="Poon T.W."/>
            <person name="Priest M."/>
            <person name="Roberts A."/>
            <person name="Saif S."/>
            <person name="Shea T."/>
            <person name="Sisk P."/>
            <person name="Sykes S."/>
            <person name="Wortman J."/>
            <person name="Nusbaum C."/>
            <person name="Birren B."/>
        </authorList>
    </citation>
    <scope>NUCLEOTIDE SEQUENCE [LARGE SCALE GENOMIC DNA]</scope>
    <source>
        <strain evidence="5 6">CBS 119918</strain>
    </source>
</reference>
<keyword evidence="1" id="KW-0863">Zinc-finger</keyword>
<dbReference type="SUPFAM" id="SSF57850">
    <property type="entry name" value="RING/U-box"/>
    <property type="match status" value="1"/>
</dbReference>
<feature type="region of interest" description="Disordered" evidence="2">
    <location>
        <begin position="1"/>
        <end position="101"/>
    </location>
</feature>
<dbReference type="Proteomes" id="UP000027920">
    <property type="component" value="Unassembled WGS sequence"/>
</dbReference>
<dbReference type="EMBL" id="AMGV01000020">
    <property type="protein sequence ID" value="KEF51925.1"/>
    <property type="molecule type" value="Genomic_DNA"/>
</dbReference>
<proteinExistence type="predicted"/>
<dbReference type="GeneID" id="25286810"/>
<dbReference type="PANTHER" id="PTHR21540">
    <property type="entry name" value="RING FINGER AND SWIM DOMAIN-CONTAINING PROTEIN 2"/>
    <property type="match status" value="1"/>
</dbReference>
<evidence type="ECO:0000313" key="6">
    <source>
        <dbReference type="Proteomes" id="UP000027920"/>
    </source>
</evidence>
<dbReference type="InterPro" id="IPR013083">
    <property type="entry name" value="Znf_RING/FYVE/PHD"/>
</dbReference>
<dbReference type="VEuPathDB" id="FungiDB:A1O9_11914"/>
<comment type="caution">
    <text evidence="5">The sequence shown here is derived from an EMBL/GenBank/DDBJ whole genome shotgun (WGS) entry which is preliminary data.</text>
</comment>
<gene>
    <name evidence="5" type="ORF">A1O9_11914</name>
</gene>
<dbReference type="RefSeq" id="XP_013254515.1">
    <property type="nucleotide sequence ID" value="XM_013399061.1"/>
</dbReference>
<protein>
    <submittedName>
        <fullName evidence="5">Uncharacterized protein</fullName>
    </submittedName>
</protein>
<keyword evidence="1" id="KW-0479">Metal-binding</keyword>
<feature type="domain" description="RING-type" evidence="3">
    <location>
        <begin position="238"/>
        <end position="286"/>
    </location>
</feature>
<dbReference type="AlphaFoldDB" id="A0A072P8M9"/>
<feature type="compositionally biased region" description="Basic and acidic residues" evidence="2">
    <location>
        <begin position="39"/>
        <end position="49"/>
    </location>
</feature>
<keyword evidence="6" id="KW-1185">Reference proteome</keyword>
<evidence type="ECO:0000259" key="4">
    <source>
        <dbReference type="PROSITE" id="PS50966"/>
    </source>
</evidence>
<feature type="domain" description="SWIM-type" evidence="4">
    <location>
        <begin position="154"/>
        <end position="186"/>
    </location>
</feature>
<dbReference type="InterPro" id="IPR039903">
    <property type="entry name" value="Zswim2"/>
</dbReference>
<dbReference type="HOGENOM" id="CLU_037984_1_0_1"/>
<dbReference type="PROSITE" id="PS50966">
    <property type="entry name" value="ZF_SWIM"/>
    <property type="match status" value="1"/>
</dbReference>
<feature type="compositionally biased region" description="Low complexity" evidence="2">
    <location>
        <begin position="11"/>
        <end position="31"/>
    </location>
</feature>
<evidence type="ECO:0000256" key="1">
    <source>
        <dbReference type="PROSITE-ProRule" id="PRU00175"/>
    </source>
</evidence>
<dbReference type="PROSITE" id="PS50089">
    <property type="entry name" value="ZF_RING_2"/>
    <property type="match status" value="1"/>
</dbReference>
<dbReference type="GO" id="GO:0061630">
    <property type="term" value="F:ubiquitin protein ligase activity"/>
    <property type="evidence" value="ECO:0007669"/>
    <property type="project" value="InterPro"/>
</dbReference>
<organism evidence="5 6">
    <name type="scientific">Exophiala aquamarina CBS 119918</name>
    <dbReference type="NCBI Taxonomy" id="1182545"/>
    <lineage>
        <taxon>Eukaryota</taxon>
        <taxon>Fungi</taxon>
        <taxon>Dikarya</taxon>
        <taxon>Ascomycota</taxon>
        <taxon>Pezizomycotina</taxon>
        <taxon>Eurotiomycetes</taxon>
        <taxon>Chaetothyriomycetidae</taxon>
        <taxon>Chaetothyriales</taxon>
        <taxon>Herpotrichiellaceae</taxon>
        <taxon>Exophiala</taxon>
    </lineage>
</organism>
<feature type="compositionally biased region" description="Polar residues" evidence="2">
    <location>
        <begin position="59"/>
        <end position="85"/>
    </location>
</feature>
<dbReference type="Gene3D" id="3.30.40.10">
    <property type="entry name" value="Zinc/RING finger domain, C3HC4 (zinc finger)"/>
    <property type="match status" value="1"/>
</dbReference>
<dbReference type="PANTHER" id="PTHR21540:SF0">
    <property type="entry name" value="PHD FAMILY PROTEIN"/>
    <property type="match status" value="1"/>
</dbReference>